<dbReference type="Gene3D" id="1.25.40.10">
    <property type="entry name" value="Tetratricopeptide repeat domain"/>
    <property type="match status" value="1"/>
</dbReference>
<dbReference type="GO" id="GO:0016055">
    <property type="term" value="P:Wnt signaling pathway"/>
    <property type="evidence" value="ECO:0007669"/>
    <property type="project" value="UniProtKB-KW"/>
</dbReference>
<dbReference type="PANTHER" id="PTHR19860:SF40">
    <property type="entry name" value="WD40 REPEAT-CONTAINING PROTEIN"/>
    <property type="match status" value="1"/>
</dbReference>
<dbReference type="EMBL" id="MU825443">
    <property type="protein sequence ID" value="KAJ7389034.1"/>
    <property type="molecule type" value="Genomic_DNA"/>
</dbReference>
<feature type="region of interest" description="Disordered" evidence="9">
    <location>
        <begin position="1018"/>
        <end position="1042"/>
    </location>
</feature>
<comment type="subcellular location">
    <subcellularLocation>
        <location evidence="1">Cell projection</location>
        <location evidence="1">Cilium</location>
    </subcellularLocation>
</comment>
<sequence>MGSASSMASGKEINIDDEFSENVGGITKNIPYECPPGRKTTSLRAGSSFGKNKTRRSTKGKPVTKSISLRSAFSVDLESEADELRRELELYRQDKATEIAELEVRKEKLHSENQRLRGEIKALQGTCLKLKNERAMALEGRDQALQRAAAFEKERDKVQRQFKIFRESKEREIQDVLQAKRELEVQFQHCLSVWSRDENRSEIVGNIATDWWASSLESDPSVDSLTQVTSYRGPEFFHSPLERDGPFTNISRDDWNAVVPSVLQLVSSSLQAPVQQQTIRVYVSAPSGMQKELHLLKQLYIPKLEWFCENQGKFLAVVHLEDPEEDLNEEELAVSVQMRSKQIKDSKAFIAFLGGKSNRFTYEEFHQAHLSSPGKCHAIFCFKDPDWDSNPSLKDESIYLAEQLKTEIRKTENMKLFDNYETSEKGAELAYQELKKFLVKELGLSDDHSSPGDYHLYDSCLWDVADDWEQVEALKAAAECSCEIGLSKFYSDLNEHVSSAGLKAPMVVKGIAGLGKSLLLAKWIALQQSSLSGRLVLYHFVGSASSSSASPNLMLRRFTMQLMKQLASSRTVSCDPVQLEEEFPRWLEKAALKVHGGITLVIDSADKLQGAPSHMQWLLDPLPVSARVILSVTENTCPLAWRPWSSLELPPLDFKGSVELLLSSLSQHAMNIPQETDRFNPRFLSLLAAELAECKDRKLLLDHFTTCLSKKSIVDLLCHILSRIERQFSHMLSEWRLRKVFLHIMLARNGISECELLKLVPMKWSDWLMLSERLHHSCIVVTRMGLLSFANKQVIKAVNQTFSFQEDFQEIEEAQQCFIKFFEEKLSVNQVSWRVTDELLWSLKKACKKEKLTECLLNANVFKVIFERGRISALINYWRYLGADQASLGKKYIDVIKKMEAESELSATTADMFEVVGQFLKCLGLLSQAAPLLQRALEIRETVLDPDHPLVAQSLHHLAGLNAQWGKFSPAEAFFKHAIEIKENSLGSDHPSLVKDLEGLAILYKKLEKHSMAESLHKQAEGIKQKANSSVDLSDLKRKPYK</sequence>
<reference evidence="14" key="1">
    <citation type="submission" date="2023-01" db="EMBL/GenBank/DDBJ databases">
        <title>Genome assembly of the deep-sea coral Lophelia pertusa.</title>
        <authorList>
            <person name="Herrera S."/>
            <person name="Cordes E."/>
        </authorList>
    </citation>
    <scope>NUCLEOTIDE SEQUENCE</scope>
    <source>
        <strain evidence="14">USNM1676648</strain>
        <tissue evidence="14">Polyp</tissue>
    </source>
</reference>
<evidence type="ECO:0000256" key="3">
    <source>
        <dbReference type="ARBA" id="ARBA00022737"/>
    </source>
</evidence>
<dbReference type="GO" id="GO:0080008">
    <property type="term" value="C:Cul4-RING E3 ubiquitin ligase complex"/>
    <property type="evidence" value="ECO:0007669"/>
    <property type="project" value="TreeGrafter"/>
</dbReference>
<comment type="caution">
    <text evidence="14">The sequence shown here is derived from an EMBL/GenBank/DDBJ whole genome shotgun (WGS) entry which is preliminary data.</text>
</comment>
<proteinExistence type="predicted"/>
<protein>
    <recommendedName>
        <fullName evidence="7">Nephrocystin-3</fullName>
    </recommendedName>
</protein>
<evidence type="ECO:0000256" key="5">
    <source>
        <dbReference type="ARBA" id="ARBA00023069"/>
    </source>
</evidence>
<organism evidence="14 15">
    <name type="scientific">Desmophyllum pertusum</name>
    <dbReference type="NCBI Taxonomy" id="174260"/>
    <lineage>
        <taxon>Eukaryota</taxon>
        <taxon>Metazoa</taxon>
        <taxon>Cnidaria</taxon>
        <taxon>Anthozoa</taxon>
        <taxon>Hexacorallia</taxon>
        <taxon>Scleractinia</taxon>
        <taxon>Caryophylliina</taxon>
        <taxon>Caryophylliidae</taxon>
        <taxon>Desmophyllum</taxon>
    </lineage>
</organism>
<evidence type="ECO:0000256" key="9">
    <source>
        <dbReference type="SAM" id="MobiDB-lite"/>
    </source>
</evidence>
<dbReference type="Pfam" id="PF25022">
    <property type="entry name" value="NPHP3"/>
    <property type="match status" value="1"/>
</dbReference>
<dbReference type="SUPFAM" id="SSF52540">
    <property type="entry name" value="P-loop containing nucleoside triphosphate hydrolases"/>
    <property type="match status" value="1"/>
</dbReference>
<evidence type="ECO:0000256" key="4">
    <source>
        <dbReference type="ARBA" id="ARBA00023054"/>
    </source>
</evidence>
<feature type="region of interest" description="Disordered" evidence="9">
    <location>
        <begin position="28"/>
        <end position="63"/>
    </location>
</feature>
<dbReference type="InterPro" id="IPR056886">
    <property type="entry name" value="NPHP3_ab_dom"/>
</dbReference>
<keyword evidence="15" id="KW-1185">Reference proteome</keyword>
<dbReference type="InterPro" id="IPR051191">
    <property type="entry name" value="DCAF12"/>
</dbReference>
<dbReference type="Pfam" id="PF24884">
    <property type="entry name" value="NPHP3_hel"/>
    <property type="match status" value="1"/>
</dbReference>
<feature type="domain" description="Nephrocystin-3 alpha-beta" evidence="13">
    <location>
        <begin position="277"/>
        <end position="443"/>
    </location>
</feature>
<dbReference type="OrthoDB" id="626167at2759"/>
<evidence type="ECO:0000313" key="15">
    <source>
        <dbReference type="Proteomes" id="UP001163046"/>
    </source>
</evidence>
<dbReference type="PANTHER" id="PTHR19860">
    <property type="entry name" value="DDB1- AND CUL4-ASSOCIATED FACTOR 12-RELATED"/>
    <property type="match status" value="1"/>
</dbReference>
<feature type="domain" description="Nephrocystin 3 helical" evidence="11">
    <location>
        <begin position="680"/>
        <end position="799"/>
    </location>
</feature>
<evidence type="ECO:0000313" key="14">
    <source>
        <dbReference type="EMBL" id="KAJ7389034.1"/>
    </source>
</evidence>
<feature type="coiled-coil region" evidence="8">
    <location>
        <begin position="74"/>
        <end position="186"/>
    </location>
</feature>
<dbReference type="GO" id="GO:0005929">
    <property type="term" value="C:cilium"/>
    <property type="evidence" value="ECO:0007669"/>
    <property type="project" value="UniProtKB-SubCell"/>
</dbReference>
<dbReference type="Pfam" id="PF24883">
    <property type="entry name" value="NPHP3_N"/>
    <property type="match status" value="1"/>
</dbReference>
<evidence type="ECO:0000256" key="1">
    <source>
        <dbReference type="ARBA" id="ARBA00004138"/>
    </source>
</evidence>
<keyword evidence="4 8" id="KW-0175">Coiled coil</keyword>
<feature type="compositionally biased region" description="Polar residues" evidence="9">
    <location>
        <begin position="39"/>
        <end position="51"/>
    </location>
</feature>
<keyword evidence="6" id="KW-0966">Cell projection</keyword>
<evidence type="ECO:0000259" key="13">
    <source>
        <dbReference type="Pfam" id="PF25022"/>
    </source>
</evidence>
<dbReference type="InterPro" id="IPR011990">
    <property type="entry name" value="TPR-like_helical_dom_sf"/>
</dbReference>
<feature type="domain" description="Nephrocystin-3 TPR-repeats region" evidence="12">
    <location>
        <begin position="816"/>
        <end position="1030"/>
    </location>
</feature>
<feature type="domain" description="Nephrocystin 3-like N-terminal" evidence="10">
    <location>
        <begin position="506"/>
        <end position="618"/>
    </location>
</feature>
<dbReference type="InterPro" id="IPR056884">
    <property type="entry name" value="NPHP3-like_N"/>
</dbReference>
<evidence type="ECO:0000256" key="2">
    <source>
        <dbReference type="ARBA" id="ARBA00022687"/>
    </source>
</evidence>
<dbReference type="InterPro" id="IPR056885">
    <property type="entry name" value="TPR_NPHP3"/>
</dbReference>
<keyword evidence="3" id="KW-0677">Repeat</keyword>
<evidence type="ECO:0000256" key="7">
    <source>
        <dbReference type="ARBA" id="ARBA00040387"/>
    </source>
</evidence>
<keyword evidence="2" id="KW-0879">Wnt signaling pathway</keyword>
<dbReference type="Proteomes" id="UP001163046">
    <property type="component" value="Unassembled WGS sequence"/>
</dbReference>
<accession>A0A9W9ZZT3</accession>
<name>A0A9W9ZZT3_9CNID</name>
<dbReference type="SUPFAM" id="SSF48452">
    <property type="entry name" value="TPR-like"/>
    <property type="match status" value="1"/>
</dbReference>
<dbReference type="InterPro" id="IPR056883">
    <property type="entry name" value="NPHP3_hel"/>
</dbReference>
<evidence type="ECO:0000256" key="8">
    <source>
        <dbReference type="SAM" id="Coils"/>
    </source>
</evidence>
<dbReference type="Pfam" id="PF24885">
    <property type="entry name" value="TPR_NPHP3"/>
    <property type="match status" value="1"/>
</dbReference>
<dbReference type="InterPro" id="IPR027417">
    <property type="entry name" value="P-loop_NTPase"/>
</dbReference>
<gene>
    <name evidence="14" type="ORF">OS493_034169</name>
</gene>
<dbReference type="InterPro" id="IPR019734">
    <property type="entry name" value="TPR_rpt"/>
</dbReference>
<dbReference type="SMART" id="SM00028">
    <property type="entry name" value="TPR"/>
    <property type="match status" value="3"/>
</dbReference>
<dbReference type="AlphaFoldDB" id="A0A9W9ZZT3"/>
<evidence type="ECO:0000259" key="12">
    <source>
        <dbReference type="Pfam" id="PF24885"/>
    </source>
</evidence>
<evidence type="ECO:0000259" key="11">
    <source>
        <dbReference type="Pfam" id="PF24884"/>
    </source>
</evidence>
<keyword evidence="5" id="KW-0969">Cilium</keyword>
<evidence type="ECO:0000259" key="10">
    <source>
        <dbReference type="Pfam" id="PF24883"/>
    </source>
</evidence>
<evidence type="ECO:0000256" key="6">
    <source>
        <dbReference type="ARBA" id="ARBA00023273"/>
    </source>
</evidence>